<evidence type="ECO:0000256" key="2">
    <source>
        <dbReference type="ARBA" id="ARBA00011948"/>
    </source>
</evidence>
<dbReference type="GO" id="GO:0000162">
    <property type="term" value="P:L-tryptophan biosynthetic process"/>
    <property type="evidence" value="ECO:0007669"/>
    <property type="project" value="UniProtKB-KW"/>
</dbReference>
<protein>
    <recommendedName>
        <fullName evidence="2">anthranilate phosphoribosyltransferase</fullName>
        <ecNumber evidence="2">2.4.2.18</ecNumber>
    </recommendedName>
</protein>
<keyword evidence="6" id="KW-0822">Tryptophan biosynthesis</keyword>
<dbReference type="NCBIfam" id="TIGR01245">
    <property type="entry name" value="trpD"/>
    <property type="match status" value="1"/>
</dbReference>
<name>T1BQW8_9ZZZZ</name>
<dbReference type="SUPFAM" id="SSF52418">
    <property type="entry name" value="Nucleoside phosphorylase/phosphoribosyltransferase catalytic domain"/>
    <property type="match status" value="1"/>
</dbReference>
<dbReference type="InterPro" id="IPR035902">
    <property type="entry name" value="Nuc_phospho_transferase"/>
</dbReference>
<comment type="caution">
    <text evidence="10">The sequence shown here is derived from an EMBL/GenBank/DDBJ whole genome shotgun (WGS) entry which is preliminary data.</text>
</comment>
<dbReference type="PANTHER" id="PTHR43285">
    <property type="entry name" value="ANTHRANILATE PHOSPHORIBOSYLTRANSFERASE"/>
    <property type="match status" value="1"/>
</dbReference>
<dbReference type="EC" id="2.4.2.18" evidence="2"/>
<dbReference type="InterPro" id="IPR005940">
    <property type="entry name" value="Anthranilate_Pribosyl_Tfrase"/>
</dbReference>
<proteinExistence type="inferred from homology"/>
<dbReference type="GO" id="GO:0004048">
    <property type="term" value="F:anthranilate phosphoribosyltransferase activity"/>
    <property type="evidence" value="ECO:0007669"/>
    <property type="project" value="UniProtKB-EC"/>
</dbReference>
<reference evidence="10" key="1">
    <citation type="submission" date="2013-08" db="EMBL/GenBank/DDBJ databases">
        <authorList>
            <person name="Mendez C."/>
            <person name="Richter M."/>
            <person name="Ferrer M."/>
            <person name="Sanchez J."/>
        </authorList>
    </citation>
    <scope>NUCLEOTIDE SEQUENCE</scope>
</reference>
<dbReference type="SUPFAM" id="SSF47648">
    <property type="entry name" value="Nucleoside phosphorylase/phosphoribosyltransferase N-terminal domain"/>
    <property type="match status" value="1"/>
</dbReference>
<dbReference type="Pfam" id="PF00591">
    <property type="entry name" value="Glycos_transf_3"/>
    <property type="match status" value="1"/>
</dbReference>
<keyword evidence="10" id="KW-0315">Glutamine amidotransferase</keyword>
<accession>T1BQW8</accession>
<dbReference type="InterPro" id="IPR000312">
    <property type="entry name" value="Glycosyl_Trfase_fam3"/>
</dbReference>
<evidence type="ECO:0000259" key="8">
    <source>
        <dbReference type="Pfam" id="PF00591"/>
    </source>
</evidence>
<dbReference type="FunFam" id="3.40.1030.10:FF:000002">
    <property type="entry name" value="Anthranilate phosphoribosyltransferase"/>
    <property type="match status" value="1"/>
</dbReference>
<evidence type="ECO:0000259" key="9">
    <source>
        <dbReference type="Pfam" id="PF02885"/>
    </source>
</evidence>
<dbReference type="Gene3D" id="3.40.1030.10">
    <property type="entry name" value="Nucleoside phosphorylase/phosphoribosyltransferase catalytic domain"/>
    <property type="match status" value="1"/>
</dbReference>
<dbReference type="PANTHER" id="PTHR43285:SF2">
    <property type="entry name" value="ANTHRANILATE PHOSPHORIBOSYLTRANSFERASE"/>
    <property type="match status" value="1"/>
</dbReference>
<keyword evidence="4 10" id="KW-0328">Glycosyltransferase</keyword>
<feature type="domain" description="Glycosyl transferase family 3 N-terminal" evidence="9">
    <location>
        <begin position="6"/>
        <end position="66"/>
    </location>
</feature>
<keyword evidence="5 10" id="KW-0808">Transferase</keyword>
<evidence type="ECO:0000256" key="1">
    <source>
        <dbReference type="ARBA" id="ARBA00004907"/>
    </source>
</evidence>
<comment type="pathway">
    <text evidence="1">Amino-acid biosynthesis; L-tryptophan biosynthesis; L-tryptophan from chorismate: step 2/5.</text>
</comment>
<dbReference type="EMBL" id="AUZY01001317">
    <property type="protein sequence ID" value="EQD75246.1"/>
    <property type="molecule type" value="Genomic_DNA"/>
</dbReference>
<dbReference type="InterPro" id="IPR036320">
    <property type="entry name" value="Glycosyl_Trfase_fam3_N_dom_sf"/>
</dbReference>
<dbReference type="Pfam" id="PF02885">
    <property type="entry name" value="Glycos_trans_3N"/>
    <property type="match status" value="1"/>
</dbReference>
<dbReference type="InterPro" id="IPR017459">
    <property type="entry name" value="Glycosyl_Trfase_fam3_N_dom"/>
</dbReference>
<sequence>MDCRLILEKLLAGIDLEPGEVSGLFQLLVKGELDPARLAAVLVGLRIKGESGAEIASAARVFLESAQPFTSPDYDFADTCGTGGDDQGTLNISSAVAFLAPACGLPIAKHGNRSVSSKTGSADVLEQLGIPTTLTPEISRRSLDEAGFCFLFAPGYHPGLRHAMPVRRALGIRTLFNFMGPLINPARPPFQLVGVYDAERILPMAHALDRLGCKAAAVVHGAGLDEIALHAPTQMAILRAGRIETLTLEPESLGVPYYPIEALQGADPKSNALELEALLTGSGRPAYAWSVALNTGVLLWIAGRAADPREGVHTAYEALREGRARKHLQAAQGIVRGA</sequence>
<dbReference type="GO" id="GO:0005829">
    <property type="term" value="C:cytosol"/>
    <property type="evidence" value="ECO:0007669"/>
    <property type="project" value="TreeGrafter"/>
</dbReference>
<evidence type="ECO:0000256" key="4">
    <source>
        <dbReference type="ARBA" id="ARBA00022676"/>
    </source>
</evidence>
<feature type="domain" description="Glycosyl transferase family 3" evidence="8">
    <location>
        <begin position="74"/>
        <end position="324"/>
    </location>
</feature>
<reference evidence="10" key="2">
    <citation type="journal article" date="2014" name="ISME J.">
        <title>Microbial stratification in low pH oxic and suboxic macroscopic growths along an acid mine drainage.</title>
        <authorList>
            <person name="Mendez-Garcia C."/>
            <person name="Mesa V."/>
            <person name="Sprenger R.R."/>
            <person name="Richter M."/>
            <person name="Diez M.S."/>
            <person name="Solano J."/>
            <person name="Bargiela R."/>
            <person name="Golyshina O.V."/>
            <person name="Manteca A."/>
            <person name="Ramos J.L."/>
            <person name="Gallego J.R."/>
            <person name="Llorente I."/>
            <person name="Martins Dos Santos V.A."/>
            <person name="Jensen O.N."/>
            <person name="Pelaez A.I."/>
            <person name="Sanchez J."/>
            <person name="Ferrer M."/>
        </authorList>
    </citation>
    <scope>NUCLEOTIDE SEQUENCE</scope>
</reference>
<evidence type="ECO:0000256" key="3">
    <source>
        <dbReference type="ARBA" id="ARBA00022605"/>
    </source>
</evidence>
<keyword evidence="7" id="KW-0057">Aromatic amino acid biosynthesis</keyword>
<evidence type="ECO:0000313" key="10">
    <source>
        <dbReference type="EMBL" id="EQD75246.1"/>
    </source>
</evidence>
<evidence type="ECO:0000256" key="7">
    <source>
        <dbReference type="ARBA" id="ARBA00023141"/>
    </source>
</evidence>
<dbReference type="Gene3D" id="1.20.970.10">
    <property type="entry name" value="Transferase, Pyrimidine Nucleoside Phosphorylase, Chain C"/>
    <property type="match status" value="1"/>
</dbReference>
<dbReference type="AlphaFoldDB" id="T1BQW8"/>
<evidence type="ECO:0000256" key="5">
    <source>
        <dbReference type="ARBA" id="ARBA00022679"/>
    </source>
</evidence>
<keyword evidence="3" id="KW-0028">Amino-acid biosynthesis</keyword>
<gene>
    <name evidence="10" type="ORF">B1B_02234</name>
</gene>
<evidence type="ECO:0000256" key="6">
    <source>
        <dbReference type="ARBA" id="ARBA00022822"/>
    </source>
</evidence>
<dbReference type="HAMAP" id="MF_00211">
    <property type="entry name" value="TrpD"/>
    <property type="match status" value="1"/>
</dbReference>
<organism evidence="10">
    <name type="scientific">mine drainage metagenome</name>
    <dbReference type="NCBI Taxonomy" id="410659"/>
    <lineage>
        <taxon>unclassified sequences</taxon>
        <taxon>metagenomes</taxon>
        <taxon>ecological metagenomes</taxon>
    </lineage>
</organism>